<organism evidence="2 3">
    <name type="scientific">Drosophila suzukii</name>
    <name type="common">Spotted-wing drosophila fruit fly</name>
    <dbReference type="NCBI Taxonomy" id="28584"/>
    <lineage>
        <taxon>Eukaryota</taxon>
        <taxon>Metazoa</taxon>
        <taxon>Ecdysozoa</taxon>
        <taxon>Arthropoda</taxon>
        <taxon>Hexapoda</taxon>
        <taxon>Insecta</taxon>
        <taxon>Pterygota</taxon>
        <taxon>Neoptera</taxon>
        <taxon>Endopterygota</taxon>
        <taxon>Diptera</taxon>
        <taxon>Brachycera</taxon>
        <taxon>Muscomorpha</taxon>
        <taxon>Ephydroidea</taxon>
        <taxon>Drosophilidae</taxon>
        <taxon>Drosophila</taxon>
        <taxon>Sophophora</taxon>
    </lineage>
</organism>
<keyword evidence="2" id="KW-1185">Reference proteome</keyword>
<name>A0ABM4TTN5_DROSZ</name>
<dbReference type="Proteomes" id="UP001652628">
    <property type="component" value="Chromosome X"/>
</dbReference>
<accession>A0ABM4TTN5</accession>
<keyword evidence="1" id="KW-0472">Membrane</keyword>
<dbReference type="GeneID" id="108014919"/>
<protein>
    <submittedName>
        <fullName evidence="3">Uncharacterized protein</fullName>
    </submittedName>
</protein>
<reference evidence="3" key="1">
    <citation type="submission" date="2025-08" db="UniProtKB">
        <authorList>
            <consortium name="RefSeq"/>
        </authorList>
    </citation>
    <scope>IDENTIFICATION</scope>
</reference>
<keyword evidence="1" id="KW-0812">Transmembrane</keyword>
<keyword evidence="1" id="KW-1133">Transmembrane helix</keyword>
<dbReference type="RefSeq" id="XP_070853334.1">
    <property type="nucleotide sequence ID" value="XM_070997233.1"/>
</dbReference>
<feature type="transmembrane region" description="Helical" evidence="1">
    <location>
        <begin position="139"/>
        <end position="164"/>
    </location>
</feature>
<evidence type="ECO:0000256" key="1">
    <source>
        <dbReference type="SAM" id="Phobius"/>
    </source>
</evidence>
<sequence>MQLARIEPGYDRPTGHSGSRSIGTVFCNLALSSPVRLSIRQLLGLQSSVFGLWSPRASSLWSLVPGHSHYRCMCREVTPHGCVRSSLFLVRAKIQQLQKLKLLPLAVVATHRNIERKLSDMKNVKNEIKYNKMCTRLPVSVSVFSFQFLVLLFSVFCLCLSWSLCPADRRLICQCTFSEDWSRAFPPARLLFLFWLTFVFI</sequence>
<evidence type="ECO:0000313" key="3">
    <source>
        <dbReference type="RefSeq" id="XP_070853334.1"/>
    </source>
</evidence>
<proteinExistence type="predicted"/>
<gene>
    <name evidence="3" type="primary">LOC108014919</name>
</gene>
<evidence type="ECO:0000313" key="2">
    <source>
        <dbReference type="Proteomes" id="UP001652628"/>
    </source>
</evidence>